<dbReference type="SMART" id="SM00989">
    <property type="entry name" value="V4R"/>
    <property type="match status" value="1"/>
</dbReference>
<organism evidence="8 9">
    <name type="scientific">Paraburkholderia antibiotica</name>
    <dbReference type="NCBI Taxonomy" id="2728839"/>
    <lineage>
        <taxon>Bacteria</taxon>
        <taxon>Pseudomonadati</taxon>
        <taxon>Pseudomonadota</taxon>
        <taxon>Betaproteobacteria</taxon>
        <taxon>Burkholderiales</taxon>
        <taxon>Burkholderiaceae</taxon>
        <taxon>Paraburkholderia</taxon>
    </lineage>
</organism>
<dbReference type="Pfam" id="PF25601">
    <property type="entry name" value="AAA_lid_14"/>
    <property type="match status" value="1"/>
</dbReference>
<dbReference type="CDD" id="cd00009">
    <property type="entry name" value="AAA"/>
    <property type="match status" value="1"/>
</dbReference>
<evidence type="ECO:0000256" key="5">
    <source>
        <dbReference type="ARBA" id="ARBA00023163"/>
    </source>
</evidence>
<dbReference type="Pfam" id="PF06505">
    <property type="entry name" value="XylR_N"/>
    <property type="match status" value="1"/>
</dbReference>
<evidence type="ECO:0000256" key="4">
    <source>
        <dbReference type="ARBA" id="ARBA00023125"/>
    </source>
</evidence>
<protein>
    <submittedName>
        <fullName evidence="8">Sigma-54-dependent Fis family transcriptional regulator</fullName>
    </submittedName>
</protein>
<keyword evidence="1" id="KW-0547">Nucleotide-binding</keyword>
<evidence type="ECO:0000313" key="8">
    <source>
        <dbReference type="EMBL" id="NML30108.1"/>
    </source>
</evidence>
<dbReference type="Proteomes" id="UP000583127">
    <property type="component" value="Unassembled WGS sequence"/>
</dbReference>
<dbReference type="InterPro" id="IPR002078">
    <property type="entry name" value="Sigma_54_int"/>
</dbReference>
<evidence type="ECO:0000256" key="3">
    <source>
        <dbReference type="ARBA" id="ARBA00023015"/>
    </source>
</evidence>
<feature type="compositionally biased region" description="Basic and acidic residues" evidence="6">
    <location>
        <begin position="235"/>
        <end position="264"/>
    </location>
</feature>
<dbReference type="FunFam" id="3.40.50.300:FF:000006">
    <property type="entry name" value="DNA-binding transcriptional regulator NtrC"/>
    <property type="match status" value="1"/>
</dbReference>
<evidence type="ECO:0000313" key="9">
    <source>
        <dbReference type="Proteomes" id="UP000583127"/>
    </source>
</evidence>
<dbReference type="Gene3D" id="3.40.50.300">
    <property type="entry name" value="P-loop containing nucleotide triphosphate hydrolases"/>
    <property type="match status" value="1"/>
</dbReference>
<proteinExistence type="predicted"/>
<dbReference type="InterPro" id="IPR002197">
    <property type="entry name" value="HTH_Fis"/>
</dbReference>
<evidence type="ECO:0000259" key="7">
    <source>
        <dbReference type="PROSITE" id="PS50045"/>
    </source>
</evidence>
<dbReference type="InterPro" id="IPR024096">
    <property type="entry name" value="NO_sig/Golgi_transp_ligand-bd"/>
</dbReference>
<dbReference type="SUPFAM" id="SSF111126">
    <property type="entry name" value="Ligand-binding domain in the NO signalling and Golgi transport"/>
    <property type="match status" value="1"/>
</dbReference>
<gene>
    <name evidence="8" type="ORF">HHL14_04600</name>
</gene>
<dbReference type="GO" id="GO:0043565">
    <property type="term" value="F:sequence-specific DNA binding"/>
    <property type="evidence" value="ECO:0007669"/>
    <property type="project" value="InterPro"/>
</dbReference>
<dbReference type="Gene3D" id="1.10.8.60">
    <property type="match status" value="1"/>
</dbReference>
<feature type="region of interest" description="Disordered" evidence="6">
    <location>
        <begin position="234"/>
        <end position="291"/>
    </location>
</feature>
<dbReference type="InterPro" id="IPR003593">
    <property type="entry name" value="AAA+_ATPase"/>
</dbReference>
<evidence type="ECO:0000256" key="6">
    <source>
        <dbReference type="SAM" id="MobiDB-lite"/>
    </source>
</evidence>
<keyword evidence="4" id="KW-0238">DNA-binding</keyword>
<reference evidence="8 9" key="1">
    <citation type="submission" date="2020-04" db="EMBL/GenBank/DDBJ databases">
        <title>Paraburkholderia sp. G-4-1-8 isolated from soil.</title>
        <authorList>
            <person name="Dahal R.H."/>
        </authorList>
    </citation>
    <scope>NUCLEOTIDE SEQUENCE [LARGE SCALE GENOMIC DNA]</scope>
    <source>
        <strain evidence="8 9">G-4-1-8</strain>
    </source>
</reference>
<keyword evidence="3" id="KW-0805">Transcription regulation</keyword>
<dbReference type="PROSITE" id="PS50045">
    <property type="entry name" value="SIGMA54_INTERACT_4"/>
    <property type="match status" value="1"/>
</dbReference>
<dbReference type="InterPro" id="IPR009057">
    <property type="entry name" value="Homeodomain-like_sf"/>
</dbReference>
<dbReference type="Pfam" id="PF02830">
    <property type="entry name" value="V4R"/>
    <property type="match status" value="1"/>
</dbReference>
<dbReference type="SUPFAM" id="SSF52540">
    <property type="entry name" value="P-loop containing nucleoside triphosphate hydrolases"/>
    <property type="match status" value="1"/>
</dbReference>
<dbReference type="InterPro" id="IPR025943">
    <property type="entry name" value="Sigma_54_int_dom_ATP-bd_2"/>
</dbReference>
<dbReference type="EMBL" id="JABBFZ010000002">
    <property type="protein sequence ID" value="NML30108.1"/>
    <property type="molecule type" value="Genomic_DNA"/>
</dbReference>
<comment type="caution">
    <text evidence="8">The sequence shown here is derived from an EMBL/GenBank/DDBJ whole genome shotgun (WGS) entry which is preliminary data.</text>
</comment>
<dbReference type="PANTHER" id="PTHR32071:SF117">
    <property type="entry name" value="PTS-DEPENDENT DIHYDROXYACETONE KINASE OPERON REGULATORY PROTEIN-RELATED"/>
    <property type="match status" value="1"/>
</dbReference>
<dbReference type="SMART" id="SM00382">
    <property type="entry name" value="AAA"/>
    <property type="match status" value="1"/>
</dbReference>
<evidence type="ECO:0000256" key="1">
    <source>
        <dbReference type="ARBA" id="ARBA00022741"/>
    </source>
</evidence>
<dbReference type="InterPro" id="IPR058031">
    <property type="entry name" value="AAA_lid_NorR"/>
</dbReference>
<keyword evidence="5" id="KW-0804">Transcription</keyword>
<dbReference type="SUPFAM" id="SSF46689">
    <property type="entry name" value="Homeodomain-like"/>
    <property type="match status" value="1"/>
</dbReference>
<keyword evidence="9" id="KW-1185">Reference proteome</keyword>
<dbReference type="PANTHER" id="PTHR32071">
    <property type="entry name" value="TRANSCRIPTIONAL REGULATORY PROTEIN"/>
    <property type="match status" value="1"/>
</dbReference>
<dbReference type="InterPro" id="IPR010523">
    <property type="entry name" value="XylR_N"/>
</dbReference>
<name>A0A7X9X2A2_9BURK</name>
<evidence type="ECO:0000256" key="2">
    <source>
        <dbReference type="ARBA" id="ARBA00022840"/>
    </source>
</evidence>
<dbReference type="AlphaFoldDB" id="A0A7X9X2A2"/>
<accession>A0A7X9X2A2</accession>
<dbReference type="Pfam" id="PF02954">
    <property type="entry name" value="HTH_8"/>
    <property type="match status" value="1"/>
</dbReference>
<dbReference type="Pfam" id="PF00158">
    <property type="entry name" value="Sigma54_activat"/>
    <property type="match status" value="1"/>
</dbReference>
<dbReference type="PROSITE" id="PS00676">
    <property type="entry name" value="SIGMA54_INTERACT_2"/>
    <property type="match status" value="1"/>
</dbReference>
<dbReference type="InterPro" id="IPR027417">
    <property type="entry name" value="P-loop_NTPase"/>
</dbReference>
<dbReference type="RefSeq" id="WP_169496400.1">
    <property type="nucleotide sequence ID" value="NZ_JABBFZ010000002.1"/>
</dbReference>
<dbReference type="Gene3D" id="3.30.1380.20">
    <property type="entry name" value="Trafficking protein particle complex subunit 3"/>
    <property type="match status" value="1"/>
</dbReference>
<dbReference type="PRINTS" id="PR01590">
    <property type="entry name" value="HTHFIS"/>
</dbReference>
<sequence length="638" mass="70076">MVTRIKPSGNPRMSMVSPQGACVDSLRYPDIADLMSRLHFSPGDGRIWLGDQRMLLVHTGSVGVMRRELIDSLGIDAARGLLTRMGYNSGARDAELARKVRPDSSITEMFAVGPQLHMLEGMTVVEPVRLELDVEKGQYYGEFVWKNCAEDEEHVRIYGIGAEPVCWTQIGYASGYTSVFMGRPIVYREVECRALGQSQCRIVGKPVEEWGDEAADDLRFMQAQSFTQGLSVAAAKREIRSETQHEPKDEPKRERKHAEPHASQRDLAPQTNAPLLGESRPPTPTAFGDDNMVGASPGFNAVCHMIRRVANTRATVLFLGESGVGKEVCARTLHRISACGDGPFVAVNCAAIPEALVESELFGVERGGFTDATHSRPGRFERADGGTLFLDEIGILSLTAQGKLLRALQEGEIERVGDTQTRRVNVRVIAATNLDLKDEIRAGRFREDLYFRLNVFPIRVPSLRERREDLPVLLNHMLHKYRERHARDVTGFTGRALDALLSYGWPGNIREMENLVERGVILAPDGGAIDIGHLFTSGETIDAQLFGLGTNGSLTPSASLLDQQAGTGGEVERVVRKVNDLLMGASGDIDPTSLDDIETALLKSAVQRAQGNLSAAARTLGITRPQLVYRLKSRGLRV</sequence>
<dbReference type="GO" id="GO:0005524">
    <property type="term" value="F:ATP binding"/>
    <property type="evidence" value="ECO:0007669"/>
    <property type="project" value="UniProtKB-KW"/>
</dbReference>
<dbReference type="InterPro" id="IPR004096">
    <property type="entry name" value="V4R"/>
</dbReference>
<feature type="domain" description="Sigma-54 factor interaction" evidence="7">
    <location>
        <begin position="292"/>
        <end position="521"/>
    </location>
</feature>
<dbReference type="Gene3D" id="1.10.10.60">
    <property type="entry name" value="Homeodomain-like"/>
    <property type="match status" value="1"/>
</dbReference>
<keyword evidence="2" id="KW-0067">ATP-binding</keyword>
<dbReference type="GO" id="GO:0006355">
    <property type="term" value="P:regulation of DNA-templated transcription"/>
    <property type="evidence" value="ECO:0007669"/>
    <property type="project" value="InterPro"/>
</dbReference>